<sequence length="237" mass="25961">MSLGGFKLPTKAVQACNIDINAVQVPAVATNMDLISSKMLRHRPASFNEACIHNFLERDGKFAFTASDTYRPPTNAHLAYLFITCETQQDLLSEGTDSHHHRSHSETQYPPGEQHACGGSPLPQGKSFTASIHNTIGLGGPVLAMETGLAIHPLHPPFRCRGLSRRSRDDQGSEFRGTNFTLACPYTVLAHYKELEWAAQFGVWEHLVRTSVGIEDKHVTCQTLANALAAAEQHCGD</sequence>
<dbReference type="AlphaFoldDB" id="E9EGW4"/>
<dbReference type="InterPro" id="IPR051750">
    <property type="entry name" value="Trans-sulfuration_enzymes"/>
</dbReference>
<dbReference type="PANTHER" id="PTHR42699:SF1">
    <property type="entry name" value="CYSTATHIONINE GAMMA-SYNTHASE-RELATED"/>
    <property type="match status" value="1"/>
</dbReference>
<evidence type="ECO:0000256" key="1">
    <source>
        <dbReference type="SAM" id="MobiDB-lite"/>
    </source>
</evidence>
<evidence type="ECO:0000313" key="2">
    <source>
        <dbReference type="EMBL" id="EFY84860.1"/>
    </source>
</evidence>
<dbReference type="GO" id="GO:0016829">
    <property type="term" value="F:lyase activity"/>
    <property type="evidence" value="ECO:0007669"/>
    <property type="project" value="UniProtKB-KW"/>
</dbReference>
<keyword evidence="3" id="KW-1185">Reference proteome</keyword>
<dbReference type="InterPro" id="IPR015422">
    <property type="entry name" value="PyrdxlP-dep_Trfase_small"/>
</dbReference>
<organism evidence="3">
    <name type="scientific">Metarhizium acridum (strain CQMa 102)</name>
    <dbReference type="NCBI Taxonomy" id="655827"/>
    <lineage>
        <taxon>Eukaryota</taxon>
        <taxon>Fungi</taxon>
        <taxon>Dikarya</taxon>
        <taxon>Ascomycota</taxon>
        <taxon>Pezizomycotina</taxon>
        <taxon>Sordariomycetes</taxon>
        <taxon>Hypocreomycetidae</taxon>
        <taxon>Hypocreales</taxon>
        <taxon>Clavicipitaceae</taxon>
        <taxon>Metarhizium</taxon>
    </lineage>
</organism>
<dbReference type="PANTHER" id="PTHR42699">
    <property type="match status" value="1"/>
</dbReference>
<dbReference type="Gene3D" id="3.90.1150.10">
    <property type="entry name" value="Aspartate Aminotransferase, domain 1"/>
    <property type="match status" value="1"/>
</dbReference>
<dbReference type="STRING" id="655827.E9EGW4"/>
<feature type="region of interest" description="Disordered" evidence="1">
    <location>
        <begin position="93"/>
        <end position="123"/>
    </location>
</feature>
<protein>
    <submittedName>
        <fullName evidence="2">Cystathionine beta-lyase, putative</fullName>
    </submittedName>
</protein>
<dbReference type="OrthoDB" id="310895at2759"/>
<dbReference type="GO" id="GO:0003962">
    <property type="term" value="F:cystathionine gamma-synthase activity"/>
    <property type="evidence" value="ECO:0007669"/>
    <property type="project" value="TreeGrafter"/>
</dbReference>
<keyword evidence="2" id="KW-0456">Lyase</keyword>
<name>E9EGW4_METAQ</name>
<gene>
    <name evidence="2" type="ORF">MAC_09112</name>
</gene>
<dbReference type="GO" id="GO:0019346">
    <property type="term" value="P:transsulfuration"/>
    <property type="evidence" value="ECO:0007669"/>
    <property type="project" value="TreeGrafter"/>
</dbReference>
<accession>E9EGW4</accession>
<evidence type="ECO:0000313" key="3">
    <source>
        <dbReference type="Proteomes" id="UP000002499"/>
    </source>
</evidence>
<dbReference type="EMBL" id="GL698602">
    <property type="protein sequence ID" value="EFY84860.1"/>
    <property type="molecule type" value="Genomic_DNA"/>
</dbReference>
<dbReference type="InParanoid" id="E9EGW4"/>
<reference evidence="2 3" key="1">
    <citation type="journal article" date="2011" name="PLoS Genet.">
        <title>Genome sequencing and comparative transcriptomics of the model entomopathogenic fungi Metarhizium anisopliae and M. acridum.</title>
        <authorList>
            <person name="Gao Q."/>
            <person name="Jin K."/>
            <person name="Ying S.H."/>
            <person name="Zhang Y."/>
            <person name="Xiao G."/>
            <person name="Shang Y."/>
            <person name="Duan Z."/>
            <person name="Hu X."/>
            <person name="Xie X.Q."/>
            <person name="Zhou G."/>
            <person name="Peng G."/>
            <person name="Luo Z."/>
            <person name="Huang W."/>
            <person name="Wang B."/>
            <person name="Fang W."/>
            <person name="Wang S."/>
            <person name="Zhong Y."/>
            <person name="Ma L.J."/>
            <person name="St Leger R.J."/>
            <person name="Zhao G.P."/>
            <person name="Pei Y."/>
            <person name="Feng M.G."/>
            <person name="Xia Y."/>
            <person name="Wang C."/>
        </authorList>
    </citation>
    <scope>NUCLEOTIDE SEQUENCE [LARGE SCALE GENOMIC DNA]</scope>
    <source>
        <strain evidence="2 3">CQMa 102</strain>
    </source>
</reference>
<dbReference type="HOGENOM" id="CLU_1170878_0_0_1"/>
<dbReference type="eggNOG" id="KOG0053">
    <property type="taxonomic scope" value="Eukaryota"/>
</dbReference>
<dbReference type="Proteomes" id="UP000002499">
    <property type="component" value="Unassembled WGS sequence"/>
</dbReference>
<proteinExistence type="predicted"/>